<feature type="region of interest" description="Disordered" evidence="17">
    <location>
        <begin position="602"/>
        <end position="627"/>
    </location>
</feature>
<keyword evidence="11 18" id="KW-1133">Transmembrane helix</keyword>
<evidence type="ECO:0000256" key="12">
    <source>
        <dbReference type="ARBA" id="ARBA00023069"/>
    </source>
</evidence>
<comment type="similarity">
    <text evidence="3">Belongs to the tubulin polyglutamylase family.</text>
</comment>
<dbReference type="GO" id="GO:0070740">
    <property type="term" value="F:tubulin-glutamic acid ligase activity"/>
    <property type="evidence" value="ECO:0007669"/>
    <property type="project" value="TreeGrafter"/>
</dbReference>
<dbReference type="InterPro" id="IPR004344">
    <property type="entry name" value="TTL/TTLL_fam"/>
</dbReference>
<keyword evidence="7 18" id="KW-0812">Transmembrane</keyword>
<evidence type="ECO:0000256" key="13">
    <source>
        <dbReference type="ARBA" id="ARBA00023136"/>
    </source>
</evidence>
<evidence type="ECO:0000256" key="5">
    <source>
        <dbReference type="ARBA" id="ARBA00022490"/>
    </source>
</evidence>
<dbReference type="PROSITE" id="PS51221">
    <property type="entry name" value="TTL"/>
    <property type="match status" value="1"/>
</dbReference>
<dbReference type="PANTHER" id="PTHR12241">
    <property type="entry name" value="TUBULIN POLYGLUTAMYLASE"/>
    <property type="match status" value="1"/>
</dbReference>
<comment type="subcellular location">
    <subcellularLocation>
        <location evidence="1">Cytoplasm</location>
        <location evidence="1">Cytoskeleton</location>
        <location evidence="1">Cilium basal body</location>
    </subcellularLocation>
    <subcellularLocation>
        <location evidence="2">Membrane</location>
        <topology evidence="2">Multi-pass membrane protein</topology>
    </subcellularLocation>
</comment>
<evidence type="ECO:0000256" key="10">
    <source>
        <dbReference type="ARBA" id="ARBA00022840"/>
    </source>
</evidence>
<evidence type="ECO:0000256" key="4">
    <source>
        <dbReference type="ARBA" id="ARBA00007200"/>
    </source>
</evidence>
<reference evidence="20 21" key="1">
    <citation type="submission" date="2020-04" db="EMBL/GenBank/DDBJ databases">
        <title>Perkinsus chesapeaki whole genome sequence.</title>
        <authorList>
            <person name="Bogema D.R."/>
        </authorList>
    </citation>
    <scope>NUCLEOTIDE SEQUENCE [LARGE SCALE GENOMIC DNA]</scope>
    <source>
        <strain evidence="20">ATCC PRA-425</strain>
    </source>
</reference>
<dbReference type="EMBL" id="JAAPAO010000302">
    <property type="protein sequence ID" value="KAF4663913.1"/>
    <property type="molecule type" value="Genomic_DNA"/>
</dbReference>
<feature type="transmembrane region" description="Helical" evidence="18">
    <location>
        <begin position="294"/>
        <end position="314"/>
    </location>
</feature>
<keyword evidence="9 16" id="KW-0547">Nucleotide-binding</keyword>
<keyword evidence="8" id="KW-0493">Microtubule</keyword>
<keyword evidence="5" id="KW-0963">Cytoplasm</keyword>
<evidence type="ECO:0000256" key="14">
    <source>
        <dbReference type="ARBA" id="ARBA00023212"/>
    </source>
</evidence>
<feature type="non-terminal residue" evidence="20">
    <location>
        <position position="1"/>
    </location>
</feature>
<evidence type="ECO:0000256" key="7">
    <source>
        <dbReference type="ARBA" id="ARBA00022692"/>
    </source>
</evidence>
<dbReference type="Gene3D" id="3.30.1490.20">
    <property type="entry name" value="ATP-grasp fold, A domain"/>
    <property type="match status" value="1"/>
</dbReference>
<dbReference type="InterPro" id="IPR046791">
    <property type="entry name" value="Polycystin_dom"/>
</dbReference>
<evidence type="ECO:0000256" key="3">
    <source>
        <dbReference type="ARBA" id="ARBA00006118"/>
    </source>
</evidence>
<sequence length="1271" mass="142641">VLEDPDESKKFLGDPIWWKCFDQIDKRRIFKTSSAEYKNLRIMFFDALAYIAFVRTMQTSFGGNDFTVTHHPAVLKHSSAFTIILGPIRIRQLRVEKNKGCEVSQLYRQLVSDCYSKFTEGSSESRASFGSSQTPSYIMPAFEWADASQTGGAGITSGGILAIGKVSGSSYPGSGFYFDLPHNSSIARNMLTDFQNSHWIDASTRAVIVEIPTLSPNTRVIATIRILFEFNPTGTVTVSERISSFPIHAISISTAHSEEVASLLLQLLCLLALMASSTWIVWQVKHIGLARYLAYGWNVVDVVIAILLASYLLLRIQVYVAVAGSNALSSDKIGHPDYFPPLAAKAGVPLEKATTILSCICVLAWIKFFKYLTIGLPFRMLVRVLEHSARQLLVFGSLLVIVVFTGFSLAFYVGIGSIASDYSNSTHAFATAVFSLMMTLRIDPRWYLPGNDTLGAFLTLCYVFIIYFITVPMFTAIVLAAFYAVSESDGASGASSKYLNRPASRDVSTPGSIKSAASRWRRTFSDLWSVEKNVERRNPMVVFLYTFYNALKGVSVDIEHDDDFGLPEEQDIPLKMLPGVVAHRWFERKRRLALIVDRNLHRDSHKGGSDDSRATSAGTGSHEKPTKEVTMVTKLLERTREMLDIPSASEFQPALPSQVADKADTVPSGPASLYTVDEDAVERTTLTRTQLQRLMDEDRALPLMLGTKRAIDVIRRFKFPDEHPEVSHPIEKGAGPVAQLQENWYRKLDRLEKMGLDIETKQNPFCRQLITELDRSLDHMHSVWRSDLRTLLEAVGNLAEELLDLIKSLETAKANYVTMLDKDAEYALQQQQQRRQSAYSADSSDGPSQMRSRQPTRLAYKTDFEKHVLVTNFERLGWIRAGASGAAIEAALGGTRGSDKRADSQVCYYADGSRHSSLSITTAGIQILLSSHPMTGNFTGHPFNQSDGSSTPRADYSLFLEEYRRNPSSTWIMKPAAKAQGRGIFLVTKLSQIKKWAAQHASRQAAGPNGKNSQANKEEMWKDPYIISRYINNPLLVGGKKFDMRIYVLVTSYRPLRAYQYRRGFCRFCNETYDTTETDNMFIHLTNVAIQKNSDDYNEEHGGKISDYCLNWALLSLTNEMRPWAAYGVTHVVGKWSIENLRLWLEGTRGKESTDLLFRIITEVIVTSLKGVQKVMVNDKHCFELYGYDILIDDMLRPWLIEVNASPSLSSTTTEDRLLKSSLIQDMLRIVVPPPDESTRTRLNVNWNTEFFVGDFACIIDESDTIKSISQ</sequence>
<dbReference type="InterPro" id="IPR011761">
    <property type="entry name" value="ATP-grasp"/>
</dbReference>
<comment type="caution">
    <text evidence="20">The sequence shown here is derived from an EMBL/GenBank/DDBJ whole genome shotgun (WGS) entry which is preliminary data.</text>
</comment>
<name>A0A7J6LXA4_PERCH</name>
<evidence type="ECO:0000256" key="15">
    <source>
        <dbReference type="ARBA" id="ARBA00023273"/>
    </source>
</evidence>
<evidence type="ECO:0000256" key="11">
    <source>
        <dbReference type="ARBA" id="ARBA00022989"/>
    </source>
</evidence>
<evidence type="ECO:0000256" key="6">
    <source>
        <dbReference type="ARBA" id="ARBA00022598"/>
    </source>
</evidence>
<dbReference type="AlphaFoldDB" id="A0A7J6LXA4"/>
<feature type="transmembrane region" description="Helical" evidence="18">
    <location>
        <begin position="392"/>
        <end position="413"/>
    </location>
</feature>
<accession>A0A7J6LXA4</accession>
<feature type="domain" description="ATP-grasp" evidence="19">
    <location>
        <begin position="1189"/>
        <end position="1232"/>
    </location>
</feature>
<evidence type="ECO:0000256" key="16">
    <source>
        <dbReference type="PROSITE-ProRule" id="PRU00409"/>
    </source>
</evidence>
<keyword evidence="10 16" id="KW-0067">ATP-binding</keyword>
<evidence type="ECO:0000313" key="20">
    <source>
        <dbReference type="EMBL" id="KAF4663913.1"/>
    </source>
</evidence>
<dbReference type="Gene3D" id="3.30.470.20">
    <property type="entry name" value="ATP-grasp fold, B domain"/>
    <property type="match status" value="1"/>
</dbReference>
<organism evidence="20 21">
    <name type="scientific">Perkinsus chesapeaki</name>
    <name type="common">Clam parasite</name>
    <name type="synonym">Perkinsus andrewsi</name>
    <dbReference type="NCBI Taxonomy" id="330153"/>
    <lineage>
        <taxon>Eukaryota</taxon>
        <taxon>Sar</taxon>
        <taxon>Alveolata</taxon>
        <taxon>Perkinsozoa</taxon>
        <taxon>Perkinsea</taxon>
        <taxon>Perkinsida</taxon>
        <taxon>Perkinsidae</taxon>
        <taxon>Perkinsus</taxon>
    </lineage>
</organism>
<proteinExistence type="inferred from homology"/>
<dbReference type="Pfam" id="PF20519">
    <property type="entry name" value="Polycystin_dom"/>
    <property type="match status" value="1"/>
</dbReference>
<keyword evidence="13 18" id="KW-0472">Membrane</keyword>
<protein>
    <submittedName>
        <fullName evidence="20">Putative tubulin polyglutamylase ttll1</fullName>
    </submittedName>
</protein>
<dbReference type="GO" id="GO:0005874">
    <property type="term" value="C:microtubule"/>
    <property type="evidence" value="ECO:0007669"/>
    <property type="project" value="UniProtKB-KW"/>
</dbReference>
<dbReference type="Pfam" id="PF08016">
    <property type="entry name" value="PKD_channel"/>
    <property type="match status" value="1"/>
</dbReference>
<feature type="transmembrane region" description="Helical" evidence="18">
    <location>
        <begin position="454"/>
        <end position="485"/>
    </location>
</feature>
<dbReference type="GO" id="GO:0016020">
    <property type="term" value="C:membrane"/>
    <property type="evidence" value="ECO:0007669"/>
    <property type="project" value="UniProtKB-SubCell"/>
</dbReference>
<evidence type="ECO:0000256" key="17">
    <source>
        <dbReference type="SAM" id="MobiDB-lite"/>
    </source>
</evidence>
<dbReference type="Pfam" id="PF03133">
    <property type="entry name" value="TTL"/>
    <property type="match status" value="2"/>
</dbReference>
<dbReference type="GO" id="GO:0015631">
    <property type="term" value="F:tubulin binding"/>
    <property type="evidence" value="ECO:0007669"/>
    <property type="project" value="TreeGrafter"/>
</dbReference>
<evidence type="ECO:0000256" key="18">
    <source>
        <dbReference type="SAM" id="Phobius"/>
    </source>
</evidence>
<evidence type="ECO:0000256" key="1">
    <source>
        <dbReference type="ARBA" id="ARBA00004120"/>
    </source>
</evidence>
<comment type="similarity">
    <text evidence="4">Belongs to the polycystin family.</text>
</comment>
<keyword evidence="14" id="KW-0206">Cytoskeleton</keyword>
<dbReference type="GO" id="GO:0036064">
    <property type="term" value="C:ciliary basal body"/>
    <property type="evidence" value="ECO:0007669"/>
    <property type="project" value="TreeGrafter"/>
</dbReference>
<dbReference type="InterPro" id="IPR013122">
    <property type="entry name" value="PKD1_2_channel"/>
</dbReference>
<dbReference type="PROSITE" id="PS50975">
    <property type="entry name" value="ATP_GRASP"/>
    <property type="match status" value="1"/>
</dbReference>
<feature type="compositionally biased region" description="Basic and acidic residues" evidence="17">
    <location>
        <begin position="602"/>
        <end position="613"/>
    </location>
</feature>
<keyword evidence="6" id="KW-0436">Ligase</keyword>
<evidence type="ECO:0000256" key="8">
    <source>
        <dbReference type="ARBA" id="ARBA00022701"/>
    </source>
</evidence>
<evidence type="ECO:0000313" key="21">
    <source>
        <dbReference type="Proteomes" id="UP000591131"/>
    </source>
</evidence>
<feature type="compositionally biased region" description="Polar residues" evidence="17">
    <location>
        <begin position="837"/>
        <end position="855"/>
    </location>
</feature>
<evidence type="ECO:0000256" key="2">
    <source>
        <dbReference type="ARBA" id="ARBA00004141"/>
    </source>
</evidence>
<dbReference type="GO" id="GO:0005524">
    <property type="term" value="F:ATP binding"/>
    <property type="evidence" value="ECO:0007669"/>
    <property type="project" value="UniProtKB-UniRule"/>
</dbReference>
<keyword evidence="21" id="KW-1185">Reference proteome</keyword>
<dbReference type="Proteomes" id="UP000591131">
    <property type="component" value="Unassembled WGS sequence"/>
</dbReference>
<dbReference type="SUPFAM" id="SSF56059">
    <property type="entry name" value="Glutathione synthetase ATP-binding domain-like"/>
    <property type="match status" value="1"/>
</dbReference>
<dbReference type="OrthoDB" id="441104at2759"/>
<feature type="transmembrane region" description="Helical" evidence="18">
    <location>
        <begin position="425"/>
        <end position="442"/>
    </location>
</feature>
<dbReference type="GO" id="GO:0046872">
    <property type="term" value="F:metal ion binding"/>
    <property type="evidence" value="ECO:0007669"/>
    <property type="project" value="InterPro"/>
</dbReference>
<dbReference type="InterPro" id="IPR013815">
    <property type="entry name" value="ATP_grasp_subdomain_1"/>
</dbReference>
<dbReference type="PANTHER" id="PTHR12241:SF31">
    <property type="entry name" value="POLYGLUTAMYLASE COMPLEX SUBUNIT TTLL1"/>
    <property type="match status" value="1"/>
</dbReference>
<keyword evidence="15" id="KW-0966">Cell projection</keyword>
<dbReference type="GO" id="GO:0000226">
    <property type="term" value="P:microtubule cytoskeleton organization"/>
    <property type="evidence" value="ECO:0007669"/>
    <property type="project" value="TreeGrafter"/>
</dbReference>
<evidence type="ECO:0000259" key="19">
    <source>
        <dbReference type="PROSITE" id="PS50975"/>
    </source>
</evidence>
<feature type="region of interest" description="Disordered" evidence="17">
    <location>
        <begin position="831"/>
        <end position="857"/>
    </location>
</feature>
<gene>
    <name evidence="20" type="primary">TTLL1</name>
    <name evidence="20" type="ORF">FOL47_005488</name>
</gene>
<feature type="transmembrane region" description="Helical" evidence="18">
    <location>
        <begin position="263"/>
        <end position="282"/>
    </location>
</feature>
<evidence type="ECO:0000256" key="9">
    <source>
        <dbReference type="ARBA" id="ARBA00022741"/>
    </source>
</evidence>
<keyword evidence="12" id="KW-0969">Cilium</keyword>